<feature type="domain" description="ABM" evidence="1">
    <location>
        <begin position="5"/>
        <end position="98"/>
    </location>
</feature>
<dbReference type="GO" id="GO:0004497">
    <property type="term" value="F:monooxygenase activity"/>
    <property type="evidence" value="ECO:0007669"/>
    <property type="project" value="UniProtKB-KW"/>
</dbReference>
<dbReference type="RefSeq" id="WP_304377053.1">
    <property type="nucleotide sequence ID" value="NZ_JAUOZU010000009.1"/>
</dbReference>
<dbReference type="PANTHER" id="PTHR33336">
    <property type="entry name" value="QUINOL MONOOXYGENASE YGIN-RELATED"/>
    <property type="match status" value="1"/>
</dbReference>
<gene>
    <name evidence="2" type="ORF">Q4481_14210</name>
</gene>
<dbReference type="EC" id="1.-.-.-" evidence="2"/>
<dbReference type="PANTHER" id="PTHR33336:SF3">
    <property type="entry name" value="ABM DOMAIN-CONTAINING PROTEIN"/>
    <property type="match status" value="1"/>
</dbReference>
<keyword evidence="2" id="KW-0560">Oxidoreductase</keyword>
<organism evidence="2 3">
    <name type="scientific">Rhizobium alvei</name>
    <dbReference type="NCBI Taxonomy" id="1132659"/>
    <lineage>
        <taxon>Bacteria</taxon>
        <taxon>Pseudomonadati</taxon>
        <taxon>Pseudomonadota</taxon>
        <taxon>Alphaproteobacteria</taxon>
        <taxon>Hyphomicrobiales</taxon>
        <taxon>Rhizobiaceae</taxon>
        <taxon>Rhizobium/Agrobacterium group</taxon>
        <taxon>Rhizobium</taxon>
    </lineage>
</organism>
<sequence length="102" mass="11484">MNGEMVRIAELEIDPAQIDAYKALLAEEIEASIAKEPGVLMLHAVSECIRPEHIRILEVYADREAYEAHLRTPHFLKYKAGTAGMVRSLRLVDVDPVLMRGK</sequence>
<evidence type="ECO:0000313" key="3">
    <source>
        <dbReference type="Proteomes" id="UP001174932"/>
    </source>
</evidence>
<dbReference type="SUPFAM" id="SSF54909">
    <property type="entry name" value="Dimeric alpha+beta barrel"/>
    <property type="match status" value="1"/>
</dbReference>
<dbReference type="InterPro" id="IPR007138">
    <property type="entry name" value="ABM_dom"/>
</dbReference>
<dbReference type="EMBL" id="JAUOZU010000009">
    <property type="protein sequence ID" value="MDO6965119.1"/>
    <property type="molecule type" value="Genomic_DNA"/>
</dbReference>
<evidence type="ECO:0000313" key="2">
    <source>
        <dbReference type="EMBL" id="MDO6965119.1"/>
    </source>
</evidence>
<keyword evidence="3" id="KW-1185">Reference proteome</keyword>
<dbReference type="Proteomes" id="UP001174932">
    <property type="component" value="Unassembled WGS sequence"/>
</dbReference>
<dbReference type="InterPro" id="IPR011008">
    <property type="entry name" value="Dimeric_a/b-barrel"/>
</dbReference>
<dbReference type="Gene3D" id="3.30.70.100">
    <property type="match status" value="1"/>
</dbReference>
<keyword evidence="2" id="KW-0503">Monooxygenase</keyword>
<dbReference type="PROSITE" id="PS51725">
    <property type="entry name" value="ABM"/>
    <property type="match status" value="1"/>
</dbReference>
<evidence type="ECO:0000259" key="1">
    <source>
        <dbReference type="PROSITE" id="PS51725"/>
    </source>
</evidence>
<dbReference type="InterPro" id="IPR050744">
    <property type="entry name" value="AI-2_Isomerase_LsrG"/>
</dbReference>
<reference evidence="2" key="2">
    <citation type="submission" date="2023-07" db="EMBL/GenBank/DDBJ databases">
        <authorList>
            <person name="Shen H."/>
        </authorList>
    </citation>
    <scope>NUCLEOTIDE SEQUENCE</scope>
    <source>
        <strain evidence="2">TNR-22</strain>
    </source>
</reference>
<name>A0ABT8YN48_9HYPH</name>
<proteinExistence type="predicted"/>
<protein>
    <submittedName>
        <fullName evidence="2">Quinol monooxygenase</fullName>
        <ecNumber evidence="2">1.-.-.-</ecNumber>
    </submittedName>
</protein>
<accession>A0ABT8YN48</accession>
<reference evidence="2" key="1">
    <citation type="journal article" date="2015" name="Int. J. Syst. Evol. Microbiol.">
        <title>Rhizobium alvei sp. nov., isolated from a freshwater river.</title>
        <authorList>
            <person name="Sheu S.Y."/>
            <person name="Huang H.W."/>
            <person name="Young C.C."/>
            <person name="Chen W.M."/>
        </authorList>
    </citation>
    <scope>NUCLEOTIDE SEQUENCE</scope>
    <source>
        <strain evidence="2">TNR-22</strain>
    </source>
</reference>
<dbReference type="Pfam" id="PF03992">
    <property type="entry name" value="ABM"/>
    <property type="match status" value="1"/>
</dbReference>
<comment type="caution">
    <text evidence="2">The sequence shown here is derived from an EMBL/GenBank/DDBJ whole genome shotgun (WGS) entry which is preliminary data.</text>
</comment>